<protein>
    <submittedName>
        <fullName evidence="2">Formylmethanofuran dehydrogenase subunit E</fullName>
    </submittedName>
</protein>
<name>A0A0D2GDQ8_9BACT</name>
<reference evidence="2 3" key="1">
    <citation type="submission" date="2013-11" db="EMBL/GenBank/DDBJ databases">
        <title>Metagenomic analysis of a methanogenic consortium involved in long chain n-alkane degradation.</title>
        <authorList>
            <person name="Davidova I.A."/>
            <person name="Callaghan A.V."/>
            <person name="Wawrik B."/>
            <person name="Pruitt S."/>
            <person name="Marks C."/>
            <person name="Duncan K.E."/>
            <person name="Suflita J.M."/>
        </authorList>
    </citation>
    <scope>NUCLEOTIDE SEQUENCE [LARGE SCALE GENOMIC DNA]</scope>
    <source>
        <strain evidence="2 3">SPR</strain>
    </source>
</reference>
<dbReference type="PANTHER" id="PTHR39418">
    <property type="entry name" value="DEHYDROGENASE-RELATED"/>
    <property type="match status" value="1"/>
</dbReference>
<evidence type="ECO:0000313" key="3">
    <source>
        <dbReference type="Proteomes" id="UP000032233"/>
    </source>
</evidence>
<dbReference type="Gene3D" id="3.30.1330.130">
    <property type="match status" value="1"/>
</dbReference>
<organism evidence="2 3">
    <name type="scientific">Dethiosulfatarculus sandiegensis</name>
    <dbReference type="NCBI Taxonomy" id="1429043"/>
    <lineage>
        <taxon>Bacteria</taxon>
        <taxon>Pseudomonadati</taxon>
        <taxon>Thermodesulfobacteriota</taxon>
        <taxon>Desulfarculia</taxon>
        <taxon>Desulfarculales</taxon>
        <taxon>Desulfarculaceae</taxon>
        <taxon>Dethiosulfatarculus</taxon>
    </lineage>
</organism>
<gene>
    <name evidence="2" type="ORF">X474_16030</name>
</gene>
<dbReference type="Pfam" id="PF02663">
    <property type="entry name" value="FmdE"/>
    <property type="match status" value="1"/>
</dbReference>
<dbReference type="OrthoDB" id="9804309at2"/>
<dbReference type="EMBL" id="AZAC01000019">
    <property type="protein sequence ID" value="KIX13072.1"/>
    <property type="molecule type" value="Genomic_DNA"/>
</dbReference>
<dbReference type="STRING" id="1429043.X474_16030"/>
<dbReference type="PANTHER" id="PTHR39418:SF1">
    <property type="entry name" value="DEHYDROGENASE"/>
    <property type="match status" value="1"/>
</dbReference>
<dbReference type="InterPro" id="IPR053194">
    <property type="entry name" value="tRNA_methyltr_O"/>
</dbReference>
<keyword evidence="3" id="KW-1185">Reference proteome</keyword>
<dbReference type="AlphaFoldDB" id="A0A0D2GDQ8"/>
<evidence type="ECO:0000313" key="2">
    <source>
        <dbReference type="EMBL" id="KIX13072.1"/>
    </source>
</evidence>
<dbReference type="InterPro" id="IPR003814">
    <property type="entry name" value="FmdEsu_dom"/>
</dbReference>
<dbReference type="InParanoid" id="A0A0D2GDQ8"/>
<dbReference type="Proteomes" id="UP000032233">
    <property type="component" value="Unassembled WGS sequence"/>
</dbReference>
<dbReference type="RefSeq" id="WP_044349875.1">
    <property type="nucleotide sequence ID" value="NZ_AZAC01000019.1"/>
</dbReference>
<comment type="caution">
    <text evidence="2">The sequence shown here is derived from an EMBL/GenBank/DDBJ whole genome shotgun (WGS) entry which is preliminary data.</text>
</comment>
<feature type="domain" description="Formylmethanofuran dehydrogenase subunit E" evidence="1">
    <location>
        <begin position="43"/>
        <end position="186"/>
    </location>
</feature>
<dbReference type="SUPFAM" id="SSF143555">
    <property type="entry name" value="FwdE-like"/>
    <property type="match status" value="1"/>
</dbReference>
<evidence type="ECO:0000259" key="1">
    <source>
        <dbReference type="Pfam" id="PF02663"/>
    </source>
</evidence>
<accession>A0A0D2GDQ8</accession>
<proteinExistence type="predicted"/>
<sequence>MIASNTILGDSRATDLLEDPRHEFGKAILEKDLAACLLKTAEIHGHYCPGSAMGVMASVWGLSQLGLDSSQSDGLEELMAIVEINACFTDGVQAVSGCTLGNNALVLRDYGKHAVTFTVRGSDSGVRVRVRPDFQSQIAQAVPEFYPLLEKVIIKREGGQEAADTFKATARKAAFTILEMPFEQLLISQKVTPELPDYAPITESHICPACGEQVMASKVVKDGDNKGLCYACAKHKSGQIDGRGIVI</sequence>